<feature type="transmembrane region" description="Helical" evidence="7">
    <location>
        <begin position="110"/>
        <end position="131"/>
    </location>
</feature>
<protein>
    <submittedName>
        <fullName evidence="8">MATE family efflux transporter</fullName>
    </submittedName>
</protein>
<keyword evidence="5 7" id="KW-1133">Transmembrane helix</keyword>
<keyword evidence="4 7" id="KW-0812">Transmembrane</keyword>
<evidence type="ECO:0000256" key="2">
    <source>
        <dbReference type="ARBA" id="ARBA00022448"/>
    </source>
</evidence>
<feature type="transmembrane region" description="Helical" evidence="7">
    <location>
        <begin position="35"/>
        <end position="55"/>
    </location>
</feature>
<evidence type="ECO:0000313" key="8">
    <source>
        <dbReference type="EMBL" id="HJC35639.1"/>
    </source>
</evidence>
<keyword evidence="3" id="KW-1003">Cell membrane</keyword>
<feature type="transmembrane region" description="Helical" evidence="7">
    <location>
        <begin position="170"/>
        <end position="190"/>
    </location>
</feature>
<feature type="transmembrane region" description="Helical" evidence="7">
    <location>
        <begin position="143"/>
        <end position="164"/>
    </location>
</feature>
<dbReference type="GO" id="GO:0042910">
    <property type="term" value="F:xenobiotic transmembrane transporter activity"/>
    <property type="evidence" value="ECO:0007669"/>
    <property type="project" value="InterPro"/>
</dbReference>
<keyword evidence="6 7" id="KW-0472">Membrane</keyword>
<dbReference type="PANTHER" id="PTHR43823:SF3">
    <property type="entry name" value="MULTIDRUG EXPORT PROTEIN MEPA"/>
    <property type="match status" value="1"/>
</dbReference>
<dbReference type="PANTHER" id="PTHR43823">
    <property type="entry name" value="SPORULATION PROTEIN YKVU"/>
    <property type="match status" value="1"/>
</dbReference>
<comment type="subcellular location">
    <subcellularLocation>
        <location evidence="1">Cell membrane</location>
        <topology evidence="1">Multi-pass membrane protein</topology>
    </subcellularLocation>
</comment>
<evidence type="ECO:0000256" key="6">
    <source>
        <dbReference type="ARBA" id="ARBA00023136"/>
    </source>
</evidence>
<feature type="transmembrane region" description="Helical" evidence="7">
    <location>
        <begin position="67"/>
        <end position="90"/>
    </location>
</feature>
<sequence>MVSNSLYCLADVYFISIGSGTLGLAAVNIVMPMYTLYSCVGLLFGVGASTIIAIERGAGHARRADEAFSMSVAAVLISGLLLMALSLIFIEPLAILLGASRQLLPYVIEYLRPVAIFTPAFIAMYAAGILIRCDHAPRLVMGAMLTGNLSNIVLDYVFVIVFGWGLSGAAAATALSPLITLIITAFHFILKRNQLHFCRFAVDGALFRRMLSNGAGSGVLELSAGVIIFLFNAVILAVSDEVFLAAYAIVANIAYVFKGLFAAFGQAAQPIVSHNHGAGNTARAKQTLRVALIASLGFAAFLYGCCLCFPKQLAAFFANGDGAVIALGASGIVLYFSSLPFSALNTVIMYYFQSVEQGRFATVLALLKGTLFAFAGMALLYFLFQENGIWLTITFAEGCALLAGWRMLRRI</sequence>
<dbReference type="InterPro" id="IPR048279">
    <property type="entry name" value="MdtK-like"/>
</dbReference>
<feature type="transmembrane region" description="Helical" evidence="7">
    <location>
        <begin position="389"/>
        <end position="408"/>
    </location>
</feature>
<comment type="caution">
    <text evidence="8">The sequence shown here is derived from an EMBL/GenBank/DDBJ whole genome shotgun (WGS) entry which is preliminary data.</text>
</comment>
<dbReference type="PIRSF" id="PIRSF006603">
    <property type="entry name" value="DinF"/>
    <property type="match status" value="1"/>
</dbReference>
<dbReference type="AlphaFoldDB" id="A0A9D2SV93"/>
<evidence type="ECO:0000256" key="3">
    <source>
        <dbReference type="ARBA" id="ARBA00022475"/>
    </source>
</evidence>
<feature type="transmembrane region" description="Helical" evidence="7">
    <location>
        <begin position="325"/>
        <end position="352"/>
    </location>
</feature>
<dbReference type="GO" id="GO:0005886">
    <property type="term" value="C:plasma membrane"/>
    <property type="evidence" value="ECO:0007669"/>
    <property type="project" value="UniProtKB-SubCell"/>
</dbReference>
<name>A0A9D2SV93_9FIRM</name>
<dbReference type="InterPro" id="IPR002528">
    <property type="entry name" value="MATE_fam"/>
</dbReference>
<evidence type="ECO:0000256" key="4">
    <source>
        <dbReference type="ARBA" id="ARBA00022692"/>
    </source>
</evidence>
<reference evidence="8" key="1">
    <citation type="journal article" date="2021" name="PeerJ">
        <title>Extensive microbial diversity within the chicken gut microbiome revealed by metagenomics and culture.</title>
        <authorList>
            <person name="Gilroy R."/>
            <person name="Ravi A."/>
            <person name="Getino M."/>
            <person name="Pursley I."/>
            <person name="Horton D.L."/>
            <person name="Alikhan N.F."/>
            <person name="Baker D."/>
            <person name="Gharbi K."/>
            <person name="Hall N."/>
            <person name="Watson M."/>
            <person name="Adriaenssens E.M."/>
            <person name="Foster-Nyarko E."/>
            <person name="Jarju S."/>
            <person name="Secka A."/>
            <person name="Antonio M."/>
            <person name="Oren A."/>
            <person name="Chaudhuri R.R."/>
            <person name="La Ragione R."/>
            <person name="Hildebrand F."/>
            <person name="Pallen M.J."/>
        </authorList>
    </citation>
    <scope>NUCLEOTIDE SEQUENCE</scope>
    <source>
        <strain evidence="8">CHK187-11901</strain>
    </source>
</reference>
<feature type="transmembrane region" description="Helical" evidence="7">
    <location>
        <begin position="218"/>
        <end position="238"/>
    </location>
</feature>
<keyword evidence="2" id="KW-0813">Transport</keyword>
<dbReference type="Proteomes" id="UP000823896">
    <property type="component" value="Unassembled WGS sequence"/>
</dbReference>
<evidence type="ECO:0000313" key="9">
    <source>
        <dbReference type="Proteomes" id="UP000823896"/>
    </source>
</evidence>
<dbReference type="InterPro" id="IPR051327">
    <property type="entry name" value="MATE_MepA_subfamily"/>
</dbReference>
<evidence type="ECO:0000256" key="5">
    <source>
        <dbReference type="ARBA" id="ARBA00022989"/>
    </source>
</evidence>
<feature type="transmembrane region" description="Helical" evidence="7">
    <location>
        <begin position="12"/>
        <end position="29"/>
    </location>
</feature>
<dbReference type="EMBL" id="DWWM01000005">
    <property type="protein sequence ID" value="HJC35639.1"/>
    <property type="molecule type" value="Genomic_DNA"/>
</dbReference>
<dbReference type="GO" id="GO:0015297">
    <property type="term" value="F:antiporter activity"/>
    <property type="evidence" value="ECO:0007669"/>
    <property type="project" value="InterPro"/>
</dbReference>
<reference evidence="8" key="2">
    <citation type="submission" date="2021-04" db="EMBL/GenBank/DDBJ databases">
        <authorList>
            <person name="Gilroy R."/>
        </authorList>
    </citation>
    <scope>NUCLEOTIDE SEQUENCE</scope>
    <source>
        <strain evidence="8">CHK187-11901</strain>
    </source>
</reference>
<organism evidence="8 9">
    <name type="scientific">Candidatus Merdibacter merdavium</name>
    <dbReference type="NCBI Taxonomy" id="2838692"/>
    <lineage>
        <taxon>Bacteria</taxon>
        <taxon>Bacillati</taxon>
        <taxon>Bacillota</taxon>
        <taxon>Erysipelotrichia</taxon>
        <taxon>Erysipelotrichales</taxon>
        <taxon>Erysipelotrichaceae</taxon>
        <taxon>Merdibacter</taxon>
    </lineage>
</organism>
<gene>
    <name evidence="8" type="ORF">H9702_00715</name>
</gene>
<feature type="transmembrane region" description="Helical" evidence="7">
    <location>
        <begin position="364"/>
        <end position="383"/>
    </location>
</feature>
<evidence type="ECO:0000256" key="1">
    <source>
        <dbReference type="ARBA" id="ARBA00004651"/>
    </source>
</evidence>
<evidence type="ECO:0000256" key="7">
    <source>
        <dbReference type="SAM" id="Phobius"/>
    </source>
</evidence>
<proteinExistence type="predicted"/>
<feature type="transmembrane region" description="Helical" evidence="7">
    <location>
        <begin position="290"/>
        <end position="313"/>
    </location>
</feature>
<dbReference type="Pfam" id="PF01554">
    <property type="entry name" value="MatE"/>
    <property type="match status" value="2"/>
</dbReference>
<feature type="transmembrane region" description="Helical" evidence="7">
    <location>
        <begin position="244"/>
        <end position="264"/>
    </location>
</feature>
<accession>A0A9D2SV93</accession>